<accession>A0ABR2Y9C7</accession>
<keyword evidence="4" id="KW-0547">Nucleotide-binding</keyword>
<dbReference type="EMBL" id="JARVKM010000001">
    <property type="protein sequence ID" value="KAK9783760.1"/>
    <property type="molecule type" value="Genomic_DNA"/>
</dbReference>
<dbReference type="InterPro" id="IPR000719">
    <property type="entry name" value="Prot_kinase_dom"/>
</dbReference>
<name>A0ABR2Y9C7_9PEZI</name>
<gene>
    <name evidence="11" type="ORF">SCAR479_00319</name>
</gene>
<dbReference type="PANTHER" id="PTHR43671">
    <property type="entry name" value="SERINE/THREONINE-PROTEIN KINASE NEK"/>
    <property type="match status" value="1"/>
</dbReference>
<proteinExistence type="predicted"/>
<dbReference type="PANTHER" id="PTHR43671:SF98">
    <property type="entry name" value="SERINE_THREONINE-PROTEIN KINASE NEK11"/>
    <property type="match status" value="1"/>
</dbReference>
<evidence type="ECO:0000256" key="1">
    <source>
        <dbReference type="ARBA" id="ARBA00012513"/>
    </source>
</evidence>
<dbReference type="Gene3D" id="1.10.510.10">
    <property type="entry name" value="Transferase(Phosphotransferase) domain 1"/>
    <property type="match status" value="1"/>
</dbReference>
<evidence type="ECO:0000256" key="3">
    <source>
        <dbReference type="ARBA" id="ARBA00022679"/>
    </source>
</evidence>
<dbReference type="EC" id="2.7.11.1" evidence="1"/>
<keyword evidence="2" id="KW-0723">Serine/threonine-protein kinase</keyword>
<feature type="compositionally biased region" description="Polar residues" evidence="9">
    <location>
        <begin position="1025"/>
        <end position="1049"/>
    </location>
</feature>
<evidence type="ECO:0000256" key="5">
    <source>
        <dbReference type="ARBA" id="ARBA00022777"/>
    </source>
</evidence>
<evidence type="ECO:0000259" key="10">
    <source>
        <dbReference type="PROSITE" id="PS50011"/>
    </source>
</evidence>
<evidence type="ECO:0000256" key="6">
    <source>
        <dbReference type="ARBA" id="ARBA00022840"/>
    </source>
</evidence>
<keyword evidence="6" id="KW-0067">ATP-binding</keyword>
<evidence type="ECO:0000313" key="11">
    <source>
        <dbReference type="EMBL" id="KAK9783760.1"/>
    </source>
</evidence>
<dbReference type="InterPro" id="IPR050660">
    <property type="entry name" value="NEK_Ser/Thr_kinase"/>
</dbReference>
<feature type="domain" description="Protein kinase" evidence="10">
    <location>
        <begin position="41"/>
        <end position="501"/>
    </location>
</feature>
<evidence type="ECO:0000256" key="4">
    <source>
        <dbReference type="ARBA" id="ARBA00022741"/>
    </source>
</evidence>
<feature type="region of interest" description="Disordered" evidence="9">
    <location>
        <begin position="1008"/>
        <end position="1049"/>
    </location>
</feature>
<organism evidence="11 12">
    <name type="scientific">Seiridium cardinale</name>
    <dbReference type="NCBI Taxonomy" id="138064"/>
    <lineage>
        <taxon>Eukaryota</taxon>
        <taxon>Fungi</taxon>
        <taxon>Dikarya</taxon>
        <taxon>Ascomycota</taxon>
        <taxon>Pezizomycotina</taxon>
        <taxon>Sordariomycetes</taxon>
        <taxon>Xylariomycetidae</taxon>
        <taxon>Amphisphaeriales</taxon>
        <taxon>Sporocadaceae</taxon>
        <taxon>Seiridium</taxon>
    </lineage>
</organism>
<dbReference type="Proteomes" id="UP001465668">
    <property type="component" value="Unassembled WGS sequence"/>
</dbReference>
<evidence type="ECO:0000256" key="7">
    <source>
        <dbReference type="ARBA" id="ARBA00047899"/>
    </source>
</evidence>
<dbReference type="InterPro" id="IPR011009">
    <property type="entry name" value="Kinase-like_dom_sf"/>
</dbReference>
<evidence type="ECO:0000313" key="12">
    <source>
        <dbReference type="Proteomes" id="UP001465668"/>
    </source>
</evidence>
<dbReference type="PROSITE" id="PS50011">
    <property type="entry name" value="PROTEIN_KINASE_DOM"/>
    <property type="match status" value="1"/>
</dbReference>
<dbReference type="Pfam" id="PF00069">
    <property type="entry name" value="Pkinase"/>
    <property type="match status" value="1"/>
</dbReference>
<dbReference type="SUPFAM" id="SSF56112">
    <property type="entry name" value="Protein kinase-like (PK-like)"/>
    <property type="match status" value="1"/>
</dbReference>
<keyword evidence="12" id="KW-1185">Reference proteome</keyword>
<dbReference type="SMART" id="SM00220">
    <property type="entry name" value="S_TKc"/>
    <property type="match status" value="1"/>
</dbReference>
<comment type="caution">
    <text evidence="11">The sequence shown here is derived from an EMBL/GenBank/DDBJ whole genome shotgun (WGS) entry which is preliminary data.</text>
</comment>
<evidence type="ECO:0000256" key="8">
    <source>
        <dbReference type="ARBA" id="ARBA00048679"/>
    </source>
</evidence>
<evidence type="ECO:0000256" key="9">
    <source>
        <dbReference type="SAM" id="MobiDB-lite"/>
    </source>
</evidence>
<protein>
    <recommendedName>
        <fullName evidence="1">non-specific serine/threonine protein kinase</fullName>
        <ecNumber evidence="1">2.7.11.1</ecNumber>
    </recommendedName>
</protein>
<reference evidence="11 12" key="1">
    <citation type="submission" date="2024-02" db="EMBL/GenBank/DDBJ databases">
        <title>First draft genome assembly of two strains of Seiridium cardinale.</title>
        <authorList>
            <person name="Emiliani G."/>
            <person name="Scali E."/>
        </authorList>
    </citation>
    <scope>NUCLEOTIDE SEQUENCE [LARGE SCALE GENOMIC DNA]</scope>
    <source>
        <strain evidence="11 12">BM-138-000479</strain>
    </source>
</reference>
<comment type="catalytic activity">
    <reaction evidence="8">
        <text>L-seryl-[protein] + ATP = O-phospho-L-seryl-[protein] + ADP + H(+)</text>
        <dbReference type="Rhea" id="RHEA:17989"/>
        <dbReference type="Rhea" id="RHEA-COMP:9863"/>
        <dbReference type="Rhea" id="RHEA-COMP:11604"/>
        <dbReference type="ChEBI" id="CHEBI:15378"/>
        <dbReference type="ChEBI" id="CHEBI:29999"/>
        <dbReference type="ChEBI" id="CHEBI:30616"/>
        <dbReference type="ChEBI" id="CHEBI:83421"/>
        <dbReference type="ChEBI" id="CHEBI:456216"/>
        <dbReference type="EC" id="2.7.11.1"/>
    </reaction>
</comment>
<keyword evidence="3" id="KW-0808">Transferase</keyword>
<evidence type="ECO:0000256" key="2">
    <source>
        <dbReference type="ARBA" id="ARBA00022527"/>
    </source>
</evidence>
<sequence>MASRQVVVNWEHFRDFHQWVKERAQNGLASDRTEAKYVPDWAQRDYWSSGRIGEIFASRNLFVQNGVTQNGYIRVLSTLVYITRAELPAIEYMDEIISCSRNDATLPWPEDHRHEIFNSREGTKVYDEFLAAQWQFCPIPTEAFMPSESTMSNRKLDIRQIFPISKHPTIEPDPHRATRSVDLYYMNIHSPPNTQRQSQRTTLGQAPTTVVFKTYPSIEQQSYEDERKTYTASQNATNHDNILHCLGSHYYLSPERERISSIMLEFADFGTLRDVFLRNRPPYRFDDIRAFWRGFLGAIYGLETLHNLNLSEGYRSVHQDLKPSNIFIFRGNPDAGPFAYKFKIGDFGSSYAQSADPAFHGQSGPDRGATREYGPPELHLNDSIDYRVTSVVDMWAIGCIMLETAMWITGGELARQDFRRDRMDETDGLPDHKRLGRSDCFHDGNSALKCVAAVRQTVKAYRRVHDSITPAIVDLALDYALIDARERILARQLVGRISKVLNPSSGRVTNGLVLQSPASLPATPPFVKQGPWQVNSPISIDQERDSPEVYDWSHRPSTGPGLNQMSHLSSPSSSPSGYTTSAVIPGVVPGGAQAQLSVASGPARSNSPADSVMISSLPAVTITKLRGWMKEKKDHRHTDLPGWKAAKQLLAGRDFFIVVDNSRHMQGHARAVKEGVTALTYLIKDLDRNGIDFINTSAPQNKKSFKNSSHAGTFVDTTFTQGSGADCMIERALNAIFDPLKDSWSENRHGSMLFNSRAFTSSASAGQGQGVSILVFTNGLWDHSPGGTSGADRPIQNLINKMKAQDISKTQVSIQFVRLGDEARGKRRLEILDDELPQRPGNEHYDIVDHKHITSSVWEILIVNSYFVALKAIYARALQLRYTDPAIYVGFSRNGDKRHQIYIRFAALYQEIQNFRNDSESHDCGNGTNIWKGRDGRPTLENQTIVPSPCYIKLQYLVRHDAALKAQFLLPVEPHRHGESQDRQIVRNHILFFTDEVVDIHFPTGTGAKLDFPTEKKQSESSQKPKWTTSSTMYSTSEPGNILRNSTKI</sequence>
<feature type="region of interest" description="Disordered" evidence="9">
    <location>
        <begin position="554"/>
        <end position="578"/>
    </location>
</feature>
<keyword evidence="5" id="KW-0418">Kinase</keyword>
<comment type="catalytic activity">
    <reaction evidence="7">
        <text>L-threonyl-[protein] + ATP = O-phospho-L-threonyl-[protein] + ADP + H(+)</text>
        <dbReference type="Rhea" id="RHEA:46608"/>
        <dbReference type="Rhea" id="RHEA-COMP:11060"/>
        <dbReference type="Rhea" id="RHEA-COMP:11605"/>
        <dbReference type="ChEBI" id="CHEBI:15378"/>
        <dbReference type="ChEBI" id="CHEBI:30013"/>
        <dbReference type="ChEBI" id="CHEBI:30616"/>
        <dbReference type="ChEBI" id="CHEBI:61977"/>
        <dbReference type="ChEBI" id="CHEBI:456216"/>
        <dbReference type="EC" id="2.7.11.1"/>
    </reaction>
</comment>